<dbReference type="Pfam" id="PF00069">
    <property type="entry name" value="Pkinase"/>
    <property type="match status" value="1"/>
</dbReference>
<dbReference type="Gene3D" id="1.10.510.10">
    <property type="entry name" value="Transferase(Phosphotransferase) domain 1"/>
    <property type="match status" value="1"/>
</dbReference>
<sequence length="1093" mass="122566">MPRRRPPGAGPGVGSTATLLAVLLVLPFITLSTAAQQQHKPHNNPQSPSLPQQHNLDRAANDPKRGRDAYTPLFASNVRAVQTEVFSAPADEAVRAPAARNAAFSGALSPKSARSLKDWEVEDLVLLATIDGKLHARDRYDGRELWALDVGQPMLETIWNKNASDRGSPTNPPFEWIVEPSEDGPLFILTPGPQPVLRSLGMTVKQLSEELAPYATTEPPVVYLADKKNVMLVVDARTGTVTKSFSTAGGRVINGESCSVETAPDYFERSSRECKGLFHIGRTEYTVSIQNQSTGENVCTIKYSEWVPNNRDSDLHAQYQKTMDDQYIYSRFDGHVIALSHNRPKPAKRPVFEHRLDSPVARVFDVARPFDDDDPEAALVLLPQPALPTGPNIEEKEKHVWLNTTEEGSWYALSEVHYPAVTDQAPPALCYTQEWSNHELLNIDNPHLLPDRSGLVGVHILDHKLTTLFPNAGQIPWISNLYHSETPSIVTVPNQQQEAQVKEHGEDPSREDITTADVKSEQVVNIDVAPEKKVRFQVTEEEEEDLEPLSRTTTFEPPVDGDSQSNTSSEPGQATAEQPAGPGTPKKKTHRGKRGGKKKKKADERDTNDENAEQIIADSITAAKSLEQEPKLHPDEVSMTKADDVSDVKRIGKLTINFDRQLGQGSGGTCVYMGKWNERDVAVKRMLSAYTGLAEQEVKLLQESDLHPNVIRYFDDEKDESFLYIALELCQASLFDLYRDGRPADELSESQRELFNQINTDVPKALYQLALGVNHLHSLRIIHRDIKPQNILIAQPTRNQRNGPRLVISDFGLCKTLPDNASTLHGATGNAGTVGWKAPELILTPKEMDRGSSTGHSRDSSSSTDPVAQGVKRAVDIFSLGCVFFYVLTNGCHPFDDEEGWMQIRELNIKKNKINLDKLALGDDSEEPRHLISWMLENRPEYRPTALQVMNHPFFWSAEKRLQFLCDCSDHWERECRDPPSNHLQILESYSSVVIGDKKPDFLAKLNRSFVASLGKQRKYTGDRMLDLLRALRNKRNHYEDMDDSVKALVGPLPHGYLRYWTVKFPMLLISCYDVVVECGLQRESRFRPYFEM</sequence>
<evidence type="ECO:0000259" key="18">
    <source>
        <dbReference type="PROSITE" id="PS51392"/>
    </source>
</evidence>
<keyword evidence="11" id="KW-0472">Membrane</keyword>
<feature type="compositionally biased region" description="Basic and acidic residues" evidence="15">
    <location>
        <begin position="500"/>
        <end position="513"/>
    </location>
</feature>
<dbReference type="InterPro" id="IPR000719">
    <property type="entry name" value="Prot_kinase_dom"/>
</dbReference>
<keyword evidence="10" id="KW-1133">Transmembrane helix</keyword>
<feature type="chain" id="PRO_5025576306" description="non-specific serine/threonine protein kinase" evidence="16">
    <location>
        <begin position="35"/>
        <end position="1093"/>
    </location>
</feature>
<feature type="domain" description="KEN" evidence="18">
    <location>
        <begin position="958"/>
        <end position="1093"/>
    </location>
</feature>
<dbReference type="InterPro" id="IPR010513">
    <property type="entry name" value="KEN_dom"/>
</dbReference>
<feature type="domain" description="Protein kinase" evidence="17">
    <location>
        <begin position="656"/>
        <end position="955"/>
    </location>
</feature>
<keyword evidence="5" id="KW-0812">Transmembrane</keyword>
<evidence type="ECO:0000256" key="3">
    <source>
        <dbReference type="ARBA" id="ARBA00022527"/>
    </source>
</evidence>
<dbReference type="SUPFAM" id="SSF50998">
    <property type="entry name" value="Quinoprotein alcohol dehydrogenase-like"/>
    <property type="match status" value="1"/>
</dbReference>
<evidence type="ECO:0000256" key="4">
    <source>
        <dbReference type="ARBA" id="ARBA00022679"/>
    </source>
</evidence>
<organism evidence="19 20">
    <name type="scientific">Sporormia fimetaria CBS 119925</name>
    <dbReference type="NCBI Taxonomy" id="1340428"/>
    <lineage>
        <taxon>Eukaryota</taxon>
        <taxon>Fungi</taxon>
        <taxon>Dikarya</taxon>
        <taxon>Ascomycota</taxon>
        <taxon>Pezizomycotina</taxon>
        <taxon>Dothideomycetes</taxon>
        <taxon>Pleosporomycetidae</taxon>
        <taxon>Pleosporales</taxon>
        <taxon>Sporormiaceae</taxon>
        <taxon>Sporormia</taxon>
    </lineage>
</organism>
<feature type="compositionally biased region" description="Low complexity" evidence="15">
    <location>
        <begin position="851"/>
        <end position="864"/>
    </location>
</feature>
<dbReference type="InterPro" id="IPR038357">
    <property type="entry name" value="KEN_sf"/>
</dbReference>
<feature type="region of interest" description="Disordered" evidence="15">
    <location>
        <begin position="847"/>
        <end position="867"/>
    </location>
</feature>
<protein>
    <recommendedName>
        <fullName evidence="2">non-specific serine/threonine protein kinase</fullName>
        <ecNumber evidence="2">2.7.11.1</ecNumber>
    </recommendedName>
</protein>
<dbReference type="InterPro" id="IPR008271">
    <property type="entry name" value="Ser/Thr_kinase_AS"/>
</dbReference>
<feature type="binding site" evidence="14">
    <location>
        <position position="684"/>
    </location>
    <ligand>
        <name>ATP</name>
        <dbReference type="ChEBI" id="CHEBI:30616"/>
    </ligand>
</feature>
<dbReference type="Gene3D" id="2.130.10.10">
    <property type="entry name" value="YVTN repeat-like/Quinoprotein amine dehydrogenase"/>
    <property type="match status" value="1"/>
</dbReference>
<dbReference type="SMART" id="SM00580">
    <property type="entry name" value="PUG"/>
    <property type="match status" value="1"/>
</dbReference>
<reference evidence="19" key="1">
    <citation type="journal article" date="2020" name="Stud. Mycol.">
        <title>101 Dothideomycetes genomes: a test case for predicting lifestyles and emergence of pathogens.</title>
        <authorList>
            <person name="Haridas S."/>
            <person name="Albert R."/>
            <person name="Binder M."/>
            <person name="Bloem J."/>
            <person name="Labutti K."/>
            <person name="Salamov A."/>
            <person name="Andreopoulos B."/>
            <person name="Baker S."/>
            <person name="Barry K."/>
            <person name="Bills G."/>
            <person name="Bluhm B."/>
            <person name="Cannon C."/>
            <person name="Castanera R."/>
            <person name="Culley D."/>
            <person name="Daum C."/>
            <person name="Ezra D."/>
            <person name="Gonzalez J."/>
            <person name="Henrissat B."/>
            <person name="Kuo A."/>
            <person name="Liang C."/>
            <person name="Lipzen A."/>
            <person name="Lutzoni F."/>
            <person name="Magnuson J."/>
            <person name="Mondo S."/>
            <person name="Nolan M."/>
            <person name="Ohm R."/>
            <person name="Pangilinan J."/>
            <person name="Park H.-J."/>
            <person name="Ramirez L."/>
            <person name="Alfaro M."/>
            <person name="Sun H."/>
            <person name="Tritt A."/>
            <person name="Yoshinaga Y."/>
            <person name="Zwiers L.-H."/>
            <person name="Turgeon B."/>
            <person name="Goodwin S."/>
            <person name="Spatafora J."/>
            <person name="Crous P."/>
            <person name="Grigoriev I."/>
        </authorList>
    </citation>
    <scope>NUCLEOTIDE SEQUENCE</scope>
    <source>
        <strain evidence="19">CBS 119925</strain>
    </source>
</reference>
<comment type="catalytic activity">
    <reaction evidence="13">
        <text>L-seryl-[protein] + ATP = O-phospho-L-seryl-[protein] + ADP + H(+)</text>
        <dbReference type="Rhea" id="RHEA:17989"/>
        <dbReference type="Rhea" id="RHEA-COMP:9863"/>
        <dbReference type="Rhea" id="RHEA-COMP:11604"/>
        <dbReference type="ChEBI" id="CHEBI:15378"/>
        <dbReference type="ChEBI" id="CHEBI:29999"/>
        <dbReference type="ChEBI" id="CHEBI:30616"/>
        <dbReference type="ChEBI" id="CHEBI:83421"/>
        <dbReference type="ChEBI" id="CHEBI:456216"/>
        <dbReference type="EC" id="2.7.11.1"/>
    </reaction>
    <physiologicalReaction direction="left-to-right" evidence="13">
        <dbReference type="Rhea" id="RHEA:17990"/>
    </physiologicalReaction>
</comment>
<dbReference type="InterPro" id="IPR011009">
    <property type="entry name" value="Kinase-like_dom_sf"/>
</dbReference>
<keyword evidence="9 14" id="KW-0067">ATP-binding</keyword>
<dbReference type="GO" id="GO:0070059">
    <property type="term" value="P:intrinsic apoptotic signaling pathway in response to endoplasmic reticulum stress"/>
    <property type="evidence" value="ECO:0007669"/>
    <property type="project" value="TreeGrafter"/>
</dbReference>
<evidence type="ECO:0000256" key="15">
    <source>
        <dbReference type="SAM" id="MobiDB-lite"/>
    </source>
</evidence>
<dbReference type="Gene3D" id="1.20.1440.180">
    <property type="entry name" value="KEN domain"/>
    <property type="match status" value="1"/>
</dbReference>
<dbReference type="InterPro" id="IPR045133">
    <property type="entry name" value="IRE1/2-like"/>
</dbReference>
<dbReference type="CDD" id="cd10422">
    <property type="entry name" value="RNase_Ire1"/>
    <property type="match status" value="1"/>
</dbReference>
<comment type="catalytic activity">
    <reaction evidence="12">
        <text>L-threonyl-[protein] + ATP = O-phospho-L-threonyl-[protein] + ADP + H(+)</text>
        <dbReference type="Rhea" id="RHEA:46608"/>
        <dbReference type="Rhea" id="RHEA-COMP:11060"/>
        <dbReference type="Rhea" id="RHEA-COMP:11605"/>
        <dbReference type="ChEBI" id="CHEBI:15378"/>
        <dbReference type="ChEBI" id="CHEBI:30013"/>
        <dbReference type="ChEBI" id="CHEBI:30616"/>
        <dbReference type="ChEBI" id="CHEBI:61977"/>
        <dbReference type="ChEBI" id="CHEBI:456216"/>
        <dbReference type="EC" id="2.7.11.1"/>
    </reaction>
    <physiologicalReaction direction="left-to-right" evidence="12">
        <dbReference type="Rhea" id="RHEA:46609"/>
    </physiologicalReaction>
</comment>
<dbReference type="InterPro" id="IPR015943">
    <property type="entry name" value="WD40/YVTN_repeat-like_dom_sf"/>
</dbReference>
<keyword evidence="6 16" id="KW-0732">Signal</keyword>
<dbReference type="PROSITE" id="PS00108">
    <property type="entry name" value="PROTEIN_KINASE_ST"/>
    <property type="match status" value="1"/>
</dbReference>
<keyword evidence="7 14" id="KW-0547">Nucleotide-binding</keyword>
<evidence type="ECO:0000256" key="9">
    <source>
        <dbReference type="ARBA" id="ARBA00022840"/>
    </source>
</evidence>
<dbReference type="GO" id="GO:0004521">
    <property type="term" value="F:RNA endonuclease activity"/>
    <property type="evidence" value="ECO:0007669"/>
    <property type="project" value="InterPro"/>
</dbReference>
<dbReference type="Gene3D" id="3.30.200.20">
    <property type="entry name" value="Phosphorylase Kinase, domain 1"/>
    <property type="match status" value="1"/>
</dbReference>
<evidence type="ECO:0000256" key="16">
    <source>
        <dbReference type="SAM" id="SignalP"/>
    </source>
</evidence>
<dbReference type="SMART" id="SM00220">
    <property type="entry name" value="S_TKc"/>
    <property type="match status" value="1"/>
</dbReference>
<evidence type="ECO:0000256" key="8">
    <source>
        <dbReference type="ARBA" id="ARBA00022777"/>
    </source>
</evidence>
<proteinExistence type="predicted"/>
<dbReference type="GO" id="GO:0051082">
    <property type="term" value="F:unfolded protein binding"/>
    <property type="evidence" value="ECO:0007669"/>
    <property type="project" value="TreeGrafter"/>
</dbReference>
<name>A0A6A6VK43_9PLEO</name>
<gene>
    <name evidence="19" type="ORF">M011DRAFT_398081</name>
</gene>
<dbReference type="OrthoDB" id="63989at2759"/>
<dbReference type="FunFam" id="3.30.200.20:FF:000077">
    <property type="entry name" value="Putative Serine/threonine-protein kinase/endoribonuclease IRE1"/>
    <property type="match status" value="1"/>
</dbReference>
<dbReference type="Proteomes" id="UP000799440">
    <property type="component" value="Unassembled WGS sequence"/>
</dbReference>
<feature type="region of interest" description="Disordered" evidence="15">
    <location>
        <begin position="36"/>
        <end position="69"/>
    </location>
</feature>
<dbReference type="GO" id="GO:0006397">
    <property type="term" value="P:mRNA processing"/>
    <property type="evidence" value="ECO:0007669"/>
    <property type="project" value="InterPro"/>
</dbReference>
<evidence type="ECO:0000256" key="7">
    <source>
        <dbReference type="ARBA" id="ARBA00022741"/>
    </source>
</evidence>
<keyword evidence="4" id="KW-0808">Transferase</keyword>
<dbReference type="Pfam" id="PF06479">
    <property type="entry name" value="Ribonuc_2-5A"/>
    <property type="match status" value="1"/>
</dbReference>
<dbReference type="SMART" id="SM00564">
    <property type="entry name" value="PQQ"/>
    <property type="match status" value="2"/>
</dbReference>
<keyword evidence="8 19" id="KW-0418">Kinase</keyword>
<dbReference type="InterPro" id="IPR011047">
    <property type="entry name" value="Quinoprotein_ADH-like_sf"/>
</dbReference>
<evidence type="ECO:0000256" key="10">
    <source>
        <dbReference type="ARBA" id="ARBA00022989"/>
    </source>
</evidence>
<dbReference type="PROSITE" id="PS00107">
    <property type="entry name" value="PROTEIN_KINASE_ATP"/>
    <property type="match status" value="1"/>
</dbReference>
<dbReference type="CDD" id="cd09769">
    <property type="entry name" value="Luminal_IRE1"/>
    <property type="match status" value="1"/>
</dbReference>
<dbReference type="EC" id="2.7.11.1" evidence="2"/>
<dbReference type="GO" id="GO:0004674">
    <property type="term" value="F:protein serine/threonine kinase activity"/>
    <property type="evidence" value="ECO:0007669"/>
    <property type="project" value="UniProtKB-KW"/>
</dbReference>
<feature type="region of interest" description="Disordered" evidence="15">
    <location>
        <begin position="499"/>
        <end position="614"/>
    </location>
</feature>
<feature type="compositionally biased region" description="Polar residues" evidence="15">
    <location>
        <begin position="562"/>
        <end position="576"/>
    </location>
</feature>
<evidence type="ECO:0000256" key="14">
    <source>
        <dbReference type="PROSITE-ProRule" id="PRU10141"/>
    </source>
</evidence>
<dbReference type="GO" id="GO:0036498">
    <property type="term" value="P:IRE1-mediated unfolded protein response"/>
    <property type="evidence" value="ECO:0007669"/>
    <property type="project" value="TreeGrafter"/>
</dbReference>
<dbReference type="SUPFAM" id="SSF56112">
    <property type="entry name" value="Protein kinase-like (PK-like)"/>
    <property type="match status" value="1"/>
</dbReference>
<evidence type="ECO:0000256" key="13">
    <source>
        <dbReference type="ARBA" id="ARBA00048977"/>
    </source>
</evidence>
<dbReference type="PROSITE" id="PS50011">
    <property type="entry name" value="PROTEIN_KINASE_DOM"/>
    <property type="match status" value="1"/>
</dbReference>
<dbReference type="InterPro" id="IPR018391">
    <property type="entry name" value="PQQ_b-propeller_rpt"/>
</dbReference>
<evidence type="ECO:0000256" key="11">
    <source>
        <dbReference type="ARBA" id="ARBA00023136"/>
    </source>
</evidence>
<dbReference type="AlphaFoldDB" id="A0A6A6VK43"/>
<dbReference type="InterPro" id="IPR017441">
    <property type="entry name" value="Protein_kinase_ATP_BS"/>
</dbReference>
<dbReference type="EMBL" id="MU006565">
    <property type="protein sequence ID" value="KAF2749920.1"/>
    <property type="molecule type" value="Genomic_DNA"/>
</dbReference>
<feature type="compositionally biased region" description="Basic and acidic residues" evidence="15">
    <location>
        <begin position="55"/>
        <end position="68"/>
    </location>
</feature>
<dbReference type="PROSITE" id="PS51392">
    <property type="entry name" value="KEN"/>
    <property type="match status" value="1"/>
</dbReference>
<evidence type="ECO:0000256" key="2">
    <source>
        <dbReference type="ARBA" id="ARBA00012513"/>
    </source>
</evidence>
<dbReference type="GO" id="GO:0005524">
    <property type="term" value="F:ATP binding"/>
    <property type="evidence" value="ECO:0007669"/>
    <property type="project" value="UniProtKB-UniRule"/>
</dbReference>
<dbReference type="PANTHER" id="PTHR13954:SF6">
    <property type="entry name" value="NON-SPECIFIC SERINE_THREONINE PROTEIN KINASE"/>
    <property type="match status" value="1"/>
</dbReference>
<keyword evidence="3" id="KW-0723">Serine/threonine-protein kinase</keyword>
<comment type="subcellular location">
    <subcellularLocation>
        <location evidence="1">Membrane</location>
        <topology evidence="1">Single-pass type I membrane protein</topology>
    </subcellularLocation>
</comment>
<keyword evidence="20" id="KW-1185">Reference proteome</keyword>
<feature type="signal peptide" evidence="16">
    <location>
        <begin position="1"/>
        <end position="34"/>
    </location>
</feature>
<dbReference type="PANTHER" id="PTHR13954">
    <property type="entry name" value="IRE1-RELATED"/>
    <property type="match status" value="1"/>
</dbReference>
<accession>A0A6A6VK43</accession>
<feature type="compositionally biased region" description="Basic residues" evidence="15">
    <location>
        <begin position="585"/>
        <end position="600"/>
    </location>
</feature>
<dbReference type="GO" id="GO:1990604">
    <property type="term" value="C:IRE1-TRAF2-ASK1 complex"/>
    <property type="evidence" value="ECO:0007669"/>
    <property type="project" value="TreeGrafter"/>
</dbReference>
<evidence type="ECO:0000256" key="1">
    <source>
        <dbReference type="ARBA" id="ARBA00004479"/>
    </source>
</evidence>
<evidence type="ECO:0000256" key="12">
    <source>
        <dbReference type="ARBA" id="ARBA00048659"/>
    </source>
</evidence>
<evidence type="ECO:0000256" key="6">
    <source>
        <dbReference type="ARBA" id="ARBA00022729"/>
    </source>
</evidence>
<evidence type="ECO:0000313" key="20">
    <source>
        <dbReference type="Proteomes" id="UP000799440"/>
    </source>
</evidence>
<evidence type="ECO:0000259" key="17">
    <source>
        <dbReference type="PROSITE" id="PS50011"/>
    </source>
</evidence>
<evidence type="ECO:0000256" key="5">
    <source>
        <dbReference type="ARBA" id="ARBA00022692"/>
    </source>
</evidence>
<feature type="compositionally biased region" description="Polar residues" evidence="15">
    <location>
        <begin position="36"/>
        <end position="54"/>
    </location>
</feature>
<evidence type="ECO:0000313" key="19">
    <source>
        <dbReference type="EMBL" id="KAF2749920.1"/>
    </source>
</evidence>